<gene>
    <name evidence="2" type="ORF">SPAPADRAFT_68222</name>
</gene>
<dbReference type="RefSeq" id="XP_007377038.1">
    <property type="nucleotide sequence ID" value="XM_007376976.1"/>
</dbReference>
<keyword evidence="3" id="KW-1185">Reference proteome</keyword>
<dbReference type="Proteomes" id="UP000000709">
    <property type="component" value="Unassembled WGS sequence"/>
</dbReference>
<evidence type="ECO:0000313" key="3">
    <source>
        <dbReference type="Proteomes" id="UP000000709"/>
    </source>
</evidence>
<sequence length="692" mass="79743">MTLHLSFRKVFNKHSASTNEDTTTSPIINEDTTTSSIINKDTTTSSNITNKVITTKFTPHPSIDSNIEVPTTEPTIRKTFRFKRALKKVTKIIHKPKPESPINSINEVPCYDHYLPKEFSSGEPSINSKSDFPCLESSINSISKLPSSEVEYGYPNTKSYRFKRALKKAKKTIHKSKPRHFIKSIKQVLTYEHANSTNESSIEETSINSISELSTSKVESEFYIVKSSKFKRSFKKIGKLLKKSPKILKKSPKFLKKIPKILKKSSKLMKKIPKFIKNITYIIQNIKFETFIDFITEISRYKVHVGPCFNFFTEILSYKSELETFINSFTEGLSYKGEFDPFINFFSEFLTPNVEPEAPITKSSRFQRILKRITNFIHKVEREYFNSSFDEVLSYESSISSFEVSSYQEEFEPTNEKSSKCISSMKKVRNIIHKNKPEEVLEQSQSNAYSRSDEDSPYEYSSSDKEDCPRDKNILLSINSESTFQSLKKLSKMEKFKRFFNFMRKDPVYQITFTVTNKPLSGPENALGESPMEISSFENPYQESLICEGNIKFKRNAECVAFKTVQLDGTQTSGSKFNFLKRKFSNSYSFCSSPFSSRSTSSSTIPTTAAASIINGLPTNHVHICKSVLKSKNNINYATEAMMCELEDGKDTTKFFEYFIDKGNVEYDREHRKPYTRLGRSKQLDNYYEFKF</sequence>
<dbReference type="AlphaFoldDB" id="G3AS46"/>
<evidence type="ECO:0000256" key="1">
    <source>
        <dbReference type="SAM" id="MobiDB-lite"/>
    </source>
</evidence>
<accession>G3AS46</accession>
<dbReference type="EMBL" id="GL996504">
    <property type="protein sequence ID" value="EGW31005.1"/>
    <property type="molecule type" value="Genomic_DNA"/>
</dbReference>
<reference evidence="2 3" key="1">
    <citation type="journal article" date="2011" name="Proc. Natl. Acad. Sci. U.S.A.">
        <title>Comparative genomics of xylose-fermenting fungi for enhanced biofuel production.</title>
        <authorList>
            <person name="Wohlbach D.J."/>
            <person name="Kuo A."/>
            <person name="Sato T.K."/>
            <person name="Potts K.M."/>
            <person name="Salamov A.A."/>
            <person name="LaButti K.M."/>
            <person name="Sun H."/>
            <person name="Clum A."/>
            <person name="Pangilinan J.L."/>
            <person name="Lindquist E.A."/>
            <person name="Lucas S."/>
            <person name="Lapidus A."/>
            <person name="Jin M."/>
            <person name="Gunawan C."/>
            <person name="Balan V."/>
            <person name="Dale B.E."/>
            <person name="Jeffries T.W."/>
            <person name="Zinkel R."/>
            <person name="Barry K.W."/>
            <person name="Grigoriev I.V."/>
            <person name="Gasch A.P."/>
        </authorList>
    </citation>
    <scope>NUCLEOTIDE SEQUENCE [LARGE SCALE GENOMIC DNA]</scope>
    <source>
        <strain evidence="3">NRRL Y-27907 / 11-Y1</strain>
    </source>
</reference>
<dbReference type="GeneID" id="18875204"/>
<protein>
    <submittedName>
        <fullName evidence="2">Uncharacterized protein</fullName>
    </submittedName>
</protein>
<organism evidence="3">
    <name type="scientific">Spathaspora passalidarum (strain NRRL Y-27907 / 11-Y1)</name>
    <dbReference type="NCBI Taxonomy" id="619300"/>
    <lineage>
        <taxon>Eukaryota</taxon>
        <taxon>Fungi</taxon>
        <taxon>Dikarya</taxon>
        <taxon>Ascomycota</taxon>
        <taxon>Saccharomycotina</taxon>
        <taxon>Pichiomycetes</taxon>
        <taxon>Debaryomycetaceae</taxon>
        <taxon>Spathaspora</taxon>
    </lineage>
</organism>
<dbReference type="InParanoid" id="G3AS46"/>
<dbReference type="HOGENOM" id="CLU_398042_0_0_1"/>
<feature type="region of interest" description="Disordered" evidence="1">
    <location>
        <begin position="436"/>
        <end position="468"/>
    </location>
</feature>
<evidence type="ECO:0000313" key="2">
    <source>
        <dbReference type="EMBL" id="EGW31005.1"/>
    </source>
</evidence>
<name>G3AS46_SPAPN</name>
<proteinExistence type="predicted"/>
<dbReference type="KEGG" id="spaa:SPAPADRAFT_68222"/>